<feature type="compositionally biased region" description="Basic and acidic residues" evidence="1">
    <location>
        <begin position="251"/>
        <end position="263"/>
    </location>
</feature>
<accession>A0A2U3BBM3</accession>
<sequence>MTHSTKKSFILGGSIETALSGQYQLSPVAVFQEALKHTIRHFISFTPSIVILLIVQIAIFYIALQLQIGDPLALLSRFLEPDTITSDVLTAIMVANFSYEVISAPIYAGVCLMGMSHAAGLKTKPKHILKGLQFTIPLILATMVGLILQGIAGQLLFVLSLYLSVAFSNAVLLICEKRIAPISALLLSLRAVNKKLMPLLSIYLVIMALFVLATIFYGFPLLFVLPLYFHVKGIVYRNMFGITLKIVATDSDDHPDSGNRSESHSSNTDSNKDSDIFNA</sequence>
<feature type="transmembrane region" description="Helical" evidence="2">
    <location>
        <begin position="42"/>
        <end position="68"/>
    </location>
</feature>
<dbReference type="EMBL" id="QFWT01000003">
    <property type="protein sequence ID" value="PWI34135.1"/>
    <property type="molecule type" value="Genomic_DNA"/>
</dbReference>
<dbReference type="OrthoDB" id="5915045at2"/>
<keyword evidence="2" id="KW-0812">Transmembrane</keyword>
<evidence type="ECO:0000313" key="4">
    <source>
        <dbReference type="Proteomes" id="UP000245362"/>
    </source>
</evidence>
<feature type="transmembrane region" description="Helical" evidence="2">
    <location>
        <begin position="88"/>
        <end position="110"/>
    </location>
</feature>
<keyword evidence="4" id="KW-1185">Reference proteome</keyword>
<keyword evidence="2" id="KW-0472">Membrane</keyword>
<evidence type="ECO:0008006" key="5">
    <source>
        <dbReference type="Google" id="ProtNLM"/>
    </source>
</evidence>
<feature type="transmembrane region" description="Helical" evidence="2">
    <location>
        <begin position="196"/>
        <end position="229"/>
    </location>
</feature>
<protein>
    <recommendedName>
        <fullName evidence="5">Proline and glycine rich transmembrane protein gene in bax</fullName>
    </recommendedName>
</protein>
<dbReference type="AlphaFoldDB" id="A0A2U3BBM3"/>
<gene>
    <name evidence="3" type="ORF">DI392_08080</name>
</gene>
<keyword evidence="2" id="KW-1133">Transmembrane helix</keyword>
<organism evidence="3 4">
    <name type="scientific">Vibrio albus</name>
    <dbReference type="NCBI Taxonomy" id="2200953"/>
    <lineage>
        <taxon>Bacteria</taxon>
        <taxon>Pseudomonadati</taxon>
        <taxon>Pseudomonadota</taxon>
        <taxon>Gammaproteobacteria</taxon>
        <taxon>Vibrionales</taxon>
        <taxon>Vibrionaceae</taxon>
        <taxon>Vibrio</taxon>
    </lineage>
</organism>
<feature type="compositionally biased region" description="Basic and acidic residues" evidence="1">
    <location>
        <begin position="270"/>
        <end position="279"/>
    </location>
</feature>
<dbReference type="RefSeq" id="WP_109319387.1">
    <property type="nucleotide sequence ID" value="NZ_QFWT01000003.1"/>
</dbReference>
<feature type="region of interest" description="Disordered" evidence="1">
    <location>
        <begin position="251"/>
        <end position="279"/>
    </location>
</feature>
<comment type="caution">
    <text evidence="3">The sequence shown here is derived from an EMBL/GenBank/DDBJ whole genome shotgun (WGS) entry which is preliminary data.</text>
</comment>
<reference evidence="3 4" key="1">
    <citation type="submission" date="2018-05" db="EMBL/GenBank/DDBJ databases">
        <title>Vibrio limimaris sp. nov., isolated from marine sediment.</title>
        <authorList>
            <person name="Li C.-M."/>
        </authorList>
    </citation>
    <scope>NUCLEOTIDE SEQUENCE [LARGE SCALE GENOMIC DNA]</scope>
    <source>
        <strain evidence="3 4">E4404</strain>
    </source>
</reference>
<evidence type="ECO:0000256" key="1">
    <source>
        <dbReference type="SAM" id="MobiDB-lite"/>
    </source>
</evidence>
<feature type="transmembrane region" description="Helical" evidence="2">
    <location>
        <begin position="131"/>
        <end position="149"/>
    </location>
</feature>
<dbReference type="Proteomes" id="UP000245362">
    <property type="component" value="Unassembled WGS sequence"/>
</dbReference>
<name>A0A2U3BBM3_9VIBR</name>
<evidence type="ECO:0000256" key="2">
    <source>
        <dbReference type="SAM" id="Phobius"/>
    </source>
</evidence>
<evidence type="ECO:0000313" key="3">
    <source>
        <dbReference type="EMBL" id="PWI34135.1"/>
    </source>
</evidence>
<proteinExistence type="predicted"/>
<feature type="transmembrane region" description="Helical" evidence="2">
    <location>
        <begin position="155"/>
        <end position="175"/>
    </location>
</feature>